<proteinExistence type="predicted"/>
<evidence type="ECO:0000313" key="1">
    <source>
        <dbReference type="EMBL" id="KGF48162.1"/>
    </source>
</evidence>
<protein>
    <submittedName>
        <fullName evidence="1">Uncharacterized protein</fullName>
    </submittedName>
</protein>
<name>A0A096BZI4_9FIRM</name>
<dbReference type="RefSeq" id="WP_028257413.1">
    <property type="nucleotide sequence ID" value="NZ_JRNT01000005.1"/>
</dbReference>
<dbReference type="Proteomes" id="UP000029628">
    <property type="component" value="Unassembled WGS sequence"/>
</dbReference>
<gene>
    <name evidence="1" type="ORF">HMPREF0872_00770</name>
</gene>
<dbReference type="eggNOG" id="ENOG503426J">
    <property type="taxonomic scope" value="Bacteria"/>
</dbReference>
<organism evidence="1 2">
    <name type="scientific">Veillonella montpellierensis DNF00314</name>
    <dbReference type="NCBI Taxonomy" id="1401067"/>
    <lineage>
        <taxon>Bacteria</taxon>
        <taxon>Bacillati</taxon>
        <taxon>Bacillota</taxon>
        <taxon>Negativicutes</taxon>
        <taxon>Veillonellales</taxon>
        <taxon>Veillonellaceae</taxon>
        <taxon>Veillonella</taxon>
    </lineage>
</organism>
<sequence length="104" mass="12044">MDSLHSFIDEMLLDSDTKKDIFLEALLKDIKQQPIPTLKQAQSGFTVSSHLHGIRMNYESHEVTIVYKVVPDLYDDYIVNFAQFAVIVEGLITCRRKQRWALES</sequence>
<evidence type="ECO:0000313" key="2">
    <source>
        <dbReference type="Proteomes" id="UP000029628"/>
    </source>
</evidence>
<keyword evidence="2" id="KW-1185">Reference proteome</keyword>
<dbReference type="EMBL" id="JRNT01000005">
    <property type="protein sequence ID" value="KGF48162.1"/>
    <property type="molecule type" value="Genomic_DNA"/>
</dbReference>
<accession>A0A096BZI4</accession>
<reference evidence="1 2" key="1">
    <citation type="submission" date="2014-07" db="EMBL/GenBank/DDBJ databases">
        <authorList>
            <person name="McCorrison J."/>
            <person name="Sanka R."/>
            <person name="Torralba M."/>
            <person name="Gillis M."/>
            <person name="Haft D.H."/>
            <person name="Methe B."/>
            <person name="Sutton G."/>
            <person name="Nelson K.E."/>
        </authorList>
    </citation>
    <scope>NUCLEOTIDE SEQUENCE [LARGE SCALE GENOMIC DNA]</scope>
    <source>
        <strain evidence="1 2">DNF00314</strain>
    </source>
</reference>
<comment type="caution">
    <text evidence="1">The sequence shown here is derived from an EMBL/GenBank/DDBJ whole genome shotgun (WGS) entry which is preliminary data.</text>
</comment>
<dbReference type="AlphaFoldDB" id="A0A096BZI4"/>